<reference evidence="6" key="2">
    <citation type="submission" date="2025-09" db="UniProtKB">
        <authorList>
            <consortium name="Ensembl"/>
        </authorList>
    </citation>
    <scope>IDENTIFICATION</scope>
</reference>
<feature type="compositionally biased region" description="Pro residues" evidence="4">
    <location>
        <begin position="416"/>
        <end position="427"/>
    </location>
</feature>
<dbReference type="InterPro" id="IPR013783">
    <property type="entry name" value="Ig-like_fold"/>
</dbReference>
<dbReference type="Pfam" id="PF13895">
    <property type="entry name" value="Ig_2"/>
    <property type="match status" value="2"/>
</dbReference>
<dbReference type="SUPFAM" id="SSF48726">
    <property type="entry name" value="Immunoglobulin"/>
    <property type="match status" value="3"/>
</dbReference>
<dbReference type="InterPro" id="IPR036179">
    <property type="entry name" value="Ig-like_dom_sf"/>
</dbReference>
<dbReference type="GO" id="GO:0002764">
    <property type="term" value="P:immune response-regulating signaling pathway"/>
    <property type="evidence" value="ECO:0007669"/>
    <property type="project" value="TreeGrafter"/>
</dbReference>
<dbReference type="InterPro" id="IPR050412">
    <property type="entry name" value="Ig-like_Receptors_ImmuneReg"/>
</dbReference>
<dbReference type="PROSITE" id="PS50835">
    <property type="entry name" value="IG_LIKE"/>
    <property type="match status" value="1"/>
</dbReference>
<evidence type="ECO:0000313" key="7">
    <source>
        <dbReference type="Proteomes" id="UP000694393"/>
    </source>
</evidence>
<sequence length="586" mass="62101">LPPAQSLLTGLRAGLGPDLRGPYPKPSISVSPAGVIPVGGNVTIRCWQHHYPGLRILLYRDGIWNYLNYTDPAGSVAEFPIPRVSREHGGSYQCRYIDISGNYSEPSDPVEIIVATGEGPNSASRLPAPHVTGGGPSTLQCSLNTQGETEAHNWHPENIPNASPLRHTVWILGLGLWDVGGNLCLGPGSARGWGCPRRTGLGDGLGLALTACLCTDPGLPRPSISLRPTWVTAPGANITIRCQGLHWDMRFFLHKAGDLNPQEHKGPAGDGTEFHIPNMGRQHGGRYSCSFRPQSELFISSEPSDPVELVVAGEGEGPYPKPSISVSPAGVIPVGGNVTIRCWQHHYPGLRIQLYRDGIWNYLNYTDPAGSEAEFPIPSVSREHGGSYQCRYSDISGTYSEPSDPVEIIVAGEPGPASPPPAPPPARPQGVSTSPHQPMGCPASECGGGASLLGAWTPGRPCPVSAPPRWAGRGGCPRVCLRPVSVPLPGSATPNLDPPVSGVKPDSGLGALGCWRESLPGARICPWLGLSVWGGRGWVLARVWFSPPMSCAQIPAYPDPPSLCAPHRYLRRGQTSPSGVRGRAGP</sequence>
<dbReference type="Ensembl" id="ENSPCET00000024521.1">
    <property type="protein sequence ID" value="ENSPCEP00000023728.1"/>
    <property type="gene ID" value="ENSPCEG00000017947.1"/>
</dbReference>
<evidence type="ECO:0000313" key="6">
    <source>
        <dbReference type="Ensembl" id="ENSPCEP00000023728.1"/>
    </source>
</evidence>
<dbReference type="InterPro" id="IPR003598">
    <property type="entry name" value="Ig_sub2"/>
</dbReference>
<evidence type="ECO:0000259" key="5">
    <source>
        <dbReference type="PROSITE" id="PS50835"/>
    </source>
</evidence>
<reference evidence="6" key="1">
    <citation type="submission" date="2025-08" db="UniProtKB">
        <authorList>
            <consortium name="Ensembl"/>
        </authorList>
    </citation>
    <scope>IDENTIFICATION</scope>
</reference>
<dbReference type="Gene3D" id="2.60.40.10">
    <property type="entry name" value="Immunoglobulins"/>
    <property type="match status" value="3"/>
</dbReference>
<evidence type="ECO:0000256" key="2">
    <source>
        <dbReference type="ARBA" id="ARBA00023157"/>
    </source>
</evidence>
<dbReference type="PANTHER" id="PTHR11738:SF186">
    <property type="entry name" value="OSTEOCLAST-ASSOCIATED IMMUNOGLOBULIN-LIKE RECEPTOR"/>
    <property type="match status" value="1"/>
</dbReference>
<dbReference type="InterPro" id="IPR003599">
    <property type="entry name" value="Ig_sub"/>
</dbReference>
<organism evidence="6 7">
    <name type="scientific">Pelusios castaneus</name>
    <name type="common">West African mud turtle</name>
    <dbReference type="NCBI Taxonomy" id="367368"/>
    <lineage>
        <taxon>Eukaryota</taxon>
        <taxon>Metazoa</taxon>
        <taxon>Chordata</taxon>
        <taxon>Craniata</taxon>
        <taxon>Vertebrata</taxon>
        <taxon>Euteleostomi</taxon>
        <taxon>Archelosauria</taxon>
        <taxon>Testudinata</taxon>
        <taxon>Testudines</taxon>
        <taxon>Pleurodira</taxon>
        <taxon>Pelomedusidae</taxon>
        <taxon>Pelusios</taxon>
    </lineage>
</organism>
<proteinExistence type="predicted"/>
<dbReference type="FunFam" id="2.60.40.10:FF:000049">
    <property type="entry name" value="Leukocyte immunoglobulin-like receptor subfamily B member 1"/>
    <property type="match status" value="3"/>
</dbReference>
<protein>
    <recommendedName>
        <fullName evidence="5">Ig-like domain-containing protein</fullName>
    </recommendedName>
</protein>
<dbReference type="Proteomes" id="UP000694393">
    <property type="component" value="Unplaced"/>
</dbReference>
<accession>A0A8C8SQU4</accession>
<evidence type="ECO:0000256" key="4">
    <source>
        <dbReference type="SAM" id="MobiDB-lite"/>
    </source>
</evidence>
<keyword evidence="1" id="KW-0732">Signal</keyword>
<dbReference type="SMART" id="SM00408">
    <property type="entry name" value="IGc2"/>
    <property type="match status" value="3"/>
</dbReference>
<dbReference type="SMART" id="SM00409">
    <property type="entry name" value="IG"/>
    <property type="match status" value="3"/>
</dbReference>
<dbReference type="PANTHER" id="PTHR11738">
    <property type="entry name" value="MHC CLASS I NK CELL RECEPTOR"/>
    <property type="match status" value="1"/>
</dbReference>
<dbReference type="InterPro" id="IPR007110">
    <property type="entry name" value="Ig-like_dom"/>
</dbReference>
<evidence type="ECO:0000256" key="1">
    <source>
        <dbReference type="ARBA" id="ARBA00022729"/>
    </source>
</evidence>
<evidence type="ECO:0000256" key="3">
    <source>
        <dbReference type="ARBA" id="ARBA00023319"/>
    </source>
</evidence>
<keyword evidence="3" id="KW-0393">Immunoglobulin domain</keyword>
<keyword evidence="7" id="KW-1185">Reference proteome</keyword>
<name>A0A8C8SQU4_9SAUR</name>
<feature type="region of interest" description="Disordered" evidence="4">
    <location>
        <begin position="410"/>
        <end position="438"/>
    </location>
</feature>
<feature type="domain" description="Ig-like" evidence="5">
    <location>
        <begin position="322"/>
        <end position="407"/>
    </location>
</feature>
<dbReference type="AlphaFoldDB" id="A0A8C8SQU4"/>
<keyword evidence="2" id="KW-1015">Disulfide bond</keyword>